<proteinExistence type="inferred from homology"/>
<evidence type="ECO:0000256" key="1">
    <source>
        <dbReference type="ARBA" id="ARBA00022723"/>
    </source>
</evidence>
<dbReference type="EC" id="3.5.3.11" evidence="5"/>
<keyword evidence="3" id="KW-0464">Manganese</keyword>
<dbReference type="InterPro" id="IPR006035">
    <property type="entry name" value="Ureohydrolase"/>
</dbReference>
<organism evidence="5 7">
    <name type="scientific">Aliarcobacter trophiarum LMG 25534</name>
    <dbReference type="NCBI Taxonomy" id="1032241"/>
    <lineage>
        <taxon>Bacteria</taxon>
        <taxon>Pseudomonadati</taxon>
        <taxon>Campylobacterota</taxon>
        <taxon>Epsilonproteobacteria</taxon>
        <taxon>Campylobacterales</taxon>
        <taxon>Arcobacteraceae</taxon>
        <taxon>Aliarcobacter</taxon>
    </lineage>
</organism>
<evidence type="ECO:0000313" key="5">
    <source>
        <dbReference type="EMBL" id="AXK48311.1"/>
    </source>
</evidence>
<feature type="binding site" evidence="3">
    <location>
        <position position="183"/>
    </location>
    <ligand>
        <name>Mn(2+)</name>
        <dbReference type="ChEBI" id="CHEBI:29035"/>
        <label>1</label>
    </ligand>
</feature>
<dbReference type="Gene3D" id="3.40.800.10">
    <property type="entry name" value="Ureohydrolase domain"/>
    <property type="match status" value="1"/>
</dbReference>
<dbReference type="KEGG" id="atp:ATR_0427"/>
<evidence type="ECO:0000313" key="7">
    <source>
        <dbReference type="Proteomes" id="UP000254504"/>
    </source>
</evidence>
<feature type="binding site" evidence="3">
    <location>
        <position position="179"/>
    </location>
    <ligand>
        <name>Mn(2+)</name>
        <dbReference type="ChEBI" id="CHEBI:29035"/>
        <label>1</label>
    </ligand>
</feature>
<feature type="binding site" evidence="3">
    <location>
        <position position="181"/>
    </location>
    <ligand>
        <name>Mn(2+)</name>
        <dbReference type="ChEBI" id="CHEBI:29035"/>
        <label>1</label>
    </ligand>
</feature>
<feature type="binding site" evidence="3">
    <location>
        <position position="275"/>
    </location>
    <ligand>
        <name>Mn(2+)</name>
        <dbReference type="ChEBI" id="CHEBI:29035"/>
        <label>1</label>
    </ligand>
</feature>
<keyword evidence="8" id="KW-1185">Reference proteome</keyword>
<dbReference type="GO" id="GO:0033389">
    <property type="term" value="P:putrescine biosynthetic process from arginine, via agmatine"/>
    <property type="evidence" value="ECO:0007669"/>
    <property type="project" value="TreeGrafter"/>
</dbReference>
<comment type="similarity">
    <text evidence="4">Belongs to the arginase family.</text>
</comment>
<dbReference type="EMBL" id="PDKD01000001">
    <property type="protein sequence ID" value="RXJ93013.1"/>
    <property type="molecule type" value="Genomic_DNA"/>
</dbReference>
<dbReference type="PROSITE" id="PS51409">
    <property type="entry name" value="ARGINASE_2"/>
    <property type="match status" value="1"/>
</dbReference>
<keyword evidence="2 5" id="KW-0378">Hydrolase</keyword>
<feature type="binding site" evidence="3">
    <location>
        <position position="155"/>
    </location>
    <ligand>
        <name>Mn(2+)</name>
        <dbReference type="ChEBI" id="CHEBI:29035"/>
        <label>1</label>
    </ligand>
</feature>
<dbReference type="Proteomes" id="UP000289132">
    <property type="component" value="Unassembled WGS sequence"/>
</dbReference>
<dbReference type="PIRSF" id="PIRSF036979">
    <property type="entry name" value="Arginase"/>
    <property type="match status" value="1"/>
</dbReference>
<gene>
    <name evidence="5" type="primary">speB</name>
    <name evidence="5" type="ORF">ATR_0427</name>
    <name evidence="6" type="ORF">CRU87_00575</name>
</gene>
<dbReference type="InterPro" id="IPR023696">
    <property type="entry name" value="Ureohydrolase_dom_sf"/>
</dbReference>
<evidence type="ECO:0000313" key="8">
    <source>
        <dbReference type="Proteomes" id="UP000289132"/>
    </source>
</evidence>
<dbReference type="Proteomes" id="UP000254504">
    <property type="component" value="Chromosome"/>
</dbReference>
<evidence type="ECO:0000256" key="2">
    <source>
        <dbReference type="ARBA" id="ARBA00022801"/>
    </source>
</evidence>
<name>A0AAD0QIH2_9BACT</name>
<dbReference type="GO" id="GO:0046872">
    <property type="term" value="F:metal ion binding"/>
    <property type="evidence" value="ECO:0007669"/>
    <property type="project" value="UniProtKB-KW"/>
</dbReference>
<evidence type="ECO:0000313" key="6">
    <source>
        <dbReference type="EMBL" id="RXJ93013.1"/>
    </source>
</evidence>
<comment type="cofactor">
    <cofactor evidence="3">
        <name>Mn(2+)</name>
        <dbReference type="ChEBI" id="CHEBI:29035"/>
    </cofactor>
    <text evidence="3">Binds 2 manganese ions per subunit.</text>
</comment>
<evidence type="ECO:0000256" key="3">
    <source>
        <dbReference type="PIRSR" id="PIRSR036979-1"/>
    </source>
</evidence>
<dbReference type="GO" id="GO:0008783">
    <property type="term" value="F:agmatinase activity"/>
    <property type="evidence" value="ECO:0007669"/>
    <property type="project" value="UniProtKB-EC"/>
</dbReference>
<dbReference type="PRINTS" id="PR00116">
    <property type="entry name" value="ARGINASE"/>
</dbReference>
<dbReference type="PANTHER" id="PTHR11358:SF26">
    <property type="entry name" value="GUANIDINO ACID HYDROLASE, MITOCHONDRIAL"/>
    <property type="match status" value="1"/>
</dbReference>
<dbReference type="AlphaFoldDB" id="A0AAD0QIH2"/>
<dbReference type="Pfam" id="PF00491">
    <property type="entry name" value="Arginase"/>
    <property type="match status" value="1"/>
</dbReference>
<feature type="binding site" evidence="3">
    <location>
        <position position="273"/>
    </location>
    <ligand>
        <name>Mn(2+)</name>
        <dbReference type="ChEBI" id="CHEBI:29035"/>
        <label>1</label>
    </ligand>
</feature>
<dbReference type="SUPFAM" id="SSF52768">
    <property type="entry name" value="Arginase/deacetylase"/>
    <property type="match status" value="1"/>
</dbReference>
<evidence type="ECO:0000256" key="4">
    <source>
        <dbReference type="PROSITE-ProRule" id="PRU00742"/>
    </source>
</evidence>
<reference evidence="6 8" key="1">
    <citation type="submission" date="2017-10" db="EMBL/GenBank/DDBJ databases">
        <title>Genomics of the genus Arcobacter.</title>
        <authorList>
            <person name="Perez-Cataluna A."/>
            <person name="Figueras M.J."/>
        </authorList>
    </citation>
    <scope>NUCLEOTIDE SEQUENCE [LARGE SCALE GENOMIC DNA]</scope>
    <source>
        <strain evidence="6 8">LMG 25534</strain>
    </source>
</reference>
<protein>
    <submittedName>
        <fullName evidence="5 6">Arginase</fullName>
        <ecNumber evidence="5">3.5.3.11</ecNumber>
    </submittedName>
</protein>
<dbReference type="EMBL" id="CP031367">
    <property type="protein sequence ID" value="AXK48311.1"/>
    <property type="molecule type" value="Genomic_DNA"/>
</dbReference>
<accession>A0AAD0QIH2</accession>
<reference evidence="5 7" key="2">
    <citation type="submission" date="2018-07" db="EMBL/GenBank/DDBJ databases">
        <title>Complete genome of the Arcobacter trophiarum type strain LMG 25534.</title>
        <authorList>
            <person name="Miller W.G."/>
            <person name="Yee E."/>
        </authorList>
    </citation>
    <scope>NUCLEOTIDE SEQUENCE [LARGE SCALE GENOMIC DNA]</scope>
    <source>
        <strain evidence="5 7">LMG 25534</strain>
    </source>
</reference>
<sequence length="351" mass="39259">MKFRSLKEDIEILEKGLPPKKDDGFLGGKLDPKEASLIILPVPWEATVSYGEGTAKAASSFKEASHQLDLENYHYIKPYKAGITMLDYSKRIKKLSIVARKKAIKVIEALEISKEDKKSLAFVNEASKYLNDYVYKKSMETIENGKFAALVGGDHSTPYGQIKAINDSTKEDFGILHIDAHHDLREAYEGFTYSHASIFYNVLKDCSKVSKLVQIGIRDYSSEEAKRMTNLEKKGACLYDTDMQCQLASGKSLEDIFLPYIEQLPQNVYLSVDIDGLEPLNCPNTGTPVPSGLRYGELEHLIFMIVKSGKKIIGFDLCEVGDNEWDLNVGARVLYNLCGALLSSQGKIEFK</sequence>
<dbReference type="PANTHER" id="PTHR11358">
    <property type="entry name" value="ARGINASE/AGMATINASE"/>
    <property type="match status" value="1"/>
</dbReference>
<dbReference type="RefSeq" id="WP_115427853.1">
    <property type="nucleotide sequence ID" value="NZ_CP031367.1"/>
</dbReference>
<keyword evidence="1 3" id="KW-0479">Metal-binding</keyword>